<feature type="domain" description="F-box" evidence="2">
    <location>
        <begin position="9"/>
        <end position="55"/>
    </location>
</feature>
<dbReference type="AlphaFoldDB" id="A0A0D1X1Q1"/>
<dbReference type="Gene3D" id="3.80.10.10">
    <property type="entry name" value="Ribonuclease Inhibitor"/>
    <property type="match status" value="1"/>
</dbReference>
<accession>A0A0D1X1Q1</accession>
<protein>
    <recommendedName>
        <fullName evidence="2">F-box domain-containing protein</fullName>
    </recommendedName>
</protein>
<gene>
    <name evidence="3" type="ORF">PV11_03610</name>
</gene>
<proteinExistence type="predicted"/>
<dbReference type="OrthoDB" id="5384871at2759"/>
<feature type="compositionally biased region" description="Low complexity" evidence="1">
    <location>
        <begin position="508"/>
        <end position="520"/>
    </location>
</feature>
<evidence type="ECO:0000313" key="4">
    <source>
        <dbReference type="Proteomes" id="UP000053599"/>
    </source>
</evidence>
<reference evidence="3 4" key="1">
    <citation type="submission" date="2015-01" db="EMBL/GenBank/DDBJ databases">
        <title>The Genome Sequence of Exophiala sideris CBS121828.</title>
        <authorList>
            <consortium name="The Broad Institute Genomics Platform"/>
            <person name="Cuomo C."/>
            <person name="de Hoog S."/>
            <person name="Gorbushina A."/>
            <person name="Stielow B."/>
            <person name="Teixiera M."/>
            <person name="Abouelleil A."/>
            <person name="Chapman S.B."/>
            <person name="Priest M."/>
            <person name="Young S.K."/>
            <person name="Wortman J."/>
            <person name="Nusbaum C."/>
            <person name="Birren B."/>
        </authorList>
    </citation>
    <scope>NUCLEOTIDE SEQUENCE [LARGE SCALE GENOMIC DNA]</scope>
    <source>
        <strain evidence="3 4">CBS 121828</strain>
    </source>
</reference>
<name>A0A0D1X1Q1_9EURO</name>
<dbReference type="HOGENOM" id="CLU_478167_0_0_1"/>
<dbReference type="Pfam" id="PF12937">
    <property type="entry name" value="F-box-like"/>
    <property type="match status" value="1"/>
</dbReference>
<evidence type="ECO:0000313" key="3">
    <source>
        <dbReference type="EMBL" id="KIV81421.1"/>
    </source>
</evidence>
<dbReference type="SUPFAM" id="SSF52047">
    <property type="entry name" value="RNI-like"/>
    <property type="match status" value="1"/>
</dbReference>
<dbReference type="EMBL" id="KN846952">
    <property type="protein sequence ID" value="KIV81421.1"/>
    <property type="molecule type" value="Genomic_DNA"/>
</dbReference>
<dbReference type="PROSITE" id="PS50181">
    <property type="entry name" value="FBOX"/>
    <property type="match status" value="1"/>
</dbReference>
<sequence length="576" mass="65443">MESPLFAQPCRLLSLPDELKLHILNYLDTRRDLYNVSRTCHVLEDVTMARLYHSVDLDLPLGRVSKEPGTSILRAPVTQSIREFTVRSGPLNRRRSVYSRRRKSDAGSIEVHVNGILDKIPMKRLKSFAILHQTPLSQQTLDLVVRRNEHTLQHLGFYEAAPWQESTLLPLNLTSLECRAVNEGDGVENIISANRSTLQKLYLGQEKQLVDQYRRTRVGFLEQIPQPAETFLTSAFALDKYSHLRELSLSGLDVTLLRPTTTSQAVLFCKLERLSLESCPGTTELLDSIAGTFHWTSYSPDAPQNPPIFPSLKHFLLRHENPNTALKDAVIRFLSSFTGLRTLSLLFENAAVLERPSTLIAEHGPTLHTLVLESRIQPREHLSLDTSRPFGVGGYSSELWEESINDIVRLCPNLVELGMGFPWNDELVRLHKTALPTLQHLKTIHIRNFPENQVFSQLGDYSIKEYATKFIEWAFPALVGGGRPTLEQLAIGPTLYESRWKMSPASNTTTSTSTSTSTSTRRQVPEFLRTHHFCLDWATTRFGRWSPLITPVSEKYMEELAGEKPLRGVFEQVWLR</sequence>
<dbReference type="InterPro" id="IPR036047">
    <property type="entry name" value="F-box-like_dom_sf"/>
</dbReference>
<dbReference type="InterPro" id="IPR032675">
    <property type="entry name" value="LRR_dom_sf"/>
</dbReference>
<evidence type="ECO:0000259" key="2">
    <source>
        <dbReference type="PROSITE" id="PS50181"/>
    </source>
</evidence>
<evidence type="ECO:0000256" key="1">
    <source>
        <dbReference type="SAM" id="MobiDB-lite"/>
    </source>
</evidence>
<dbReference type="Proteomes" id="UP000053599">
    <property type="component" value="Unassembled WGS sequence"/>
</dbReference>
<organism evidence="3 4">
    <name type="scientific">Exophiala sideris</name>
    <dbReference type="NCBI Taxonomy" id="1016849"/>
    <lineage>
        <taxon>Eukaryota</taxon>
        <taxon>Fungi</taxon>
        <taxon>Dikarya</taxon>
        <taxon>Ascomycota</taxon>
        <taxon>Pezizomycotina</taxon>
        <taxon>Eurotiomycetes</taxon>
        <taxon>Chaetothyriomycetidae</taxon>
        <taxon>Chaetothyriales</taxon>
        <taxon>Herpotrichiellaceae</taxon>
        <taxon>Exophiala</taxon>
    </lineage>
</organism>
<dbReference type="CDD" id="cd09917">
    <property type="entry name" value="F-box_SF"/>
    <property type="match status" value="1"/>
</dbReference>
<dbReference type="InterPro" id="IPR001810">
    <property type="entry name" value="F-box_dom"/>
</dbReference>
<dbReference type="SUPFAM" id="SSF81383">
    <property type="entry name" value="F-box domain"/>
    <property type="match status" value="1"/>
</dbReference>
<feature type="region of interest" description="Disordered" evidence="1">
    <location>
        <begin position="502"/>
        <end position="521"/>
    </location>
</feature>